<evidence type="ECO:0000313" key="1">
    <source>
        <dbReference type="EMBL" id="KAI4864002.1"/>
    </source>
</evidence>
<sequence length="406" mass="46335">MTEIRGHRKNGLGENSKDPHEFDRQILNIIGAHREEHTRVRRVLSHAFSAQAMLNQEPIIKMYVDQLFEQLHKECRNGTRPLNMVEWFNFTTFDVIGDLAFGEPFGCLENSTYHPWVALVFAGMKNLSWAQNLARYPLIAPLLQFLMPKGLSTKWAEHQQLSEAKVRKRLALPTERPDFMDAMLQKRGANQRDLTFEELVSNASVLIIAGSETTATLLAAATYFLTTNPYTLTKLTQEVRSTFASEDEITLVGVQKLSYMLAVLDESMRMYPPVPGASPRKITAGGDTILGRYVPEGTTVDIWQAALYRNPAYFAQADEFVPERWLGDPRFANDSRQAFQPFSTGPRNCIGRNLAYSEMRLILARLVWNFDLRLAQHSQGWDKRSKMYILWEKGPLEVYLTPRSGL</sequence>
<gene>
    <name evidence="1" type="ORF">F4820DRAFT_425079</name>
</gene>
<proteinExistence type="predicted"/>
<protein>
    <submittedName>
        <fullName evidence="1">Cytochrome P450</fullName>
    </submittedName>
</protein>
<dbReference type="EMBL" id="MU393493">
    <property type="protein sequence ID" value="KAI4864002.1"/>
    <property type="molecule type" value="Genomic_DNA"/>
</dbReference>
<dbReference type="Proteomes" id="UP001497700">
    <property type="component" value="Unassembled WGS sequence"/>
</dbReference>
<name>A0ACB9YXM7_9PEZI</name>
<evidence type="ECO:0000313" key="2">
    <source>
        <dbReference type="Proteomes" id="UP001497700"/>
    </source>
</evidence>
<comment type="caution">
    <text evidence="1">The sequence shown here is derived from an EMBL/GenBank/DDBJ whole genome shotgun (WGS) entry which is preliminary data.</text>
</comment>
<reference evidence="1 2" key="1">
    <citation type="journal article" date="2022" name="New Phytol.">
        <title>Ecological generalism drives hyperdiversity of secondary metabolite gene clusters in xylarialean endophytes.</title>
        <authorList>
            <person name="Franco M.E.E."/>
            <person name="Wisecaver J.H."/>
            <person name="Arnold A.E."/>
            <person name="Ju Y.M."/>
            <person name="Slot J.C."/>
            <person name="Ahrendt S."/>
            <person name="Moore L.P."/>
            <person name="Eastman K.E."/>
            <person name="Scott K."/>
            <person name="Konkel Z."/>
            <person name="Mondo S.J."/>
            <person name="Kuo A."/>
            <person name="Hayes R.D."/>
            <person name="Haridas S."/>
            <person name="Andreopoulos B."/>
            <person name="Riley R."/>
            <person name="LaButti K."/>
            <person name="Pangilinan J."/>
            <person name="Lipzen A."/>
            <person name="Amirebrahimi M."/>
            <person name="Yan J."/>
            <person name="Adam C."/>
            <person name="Keymanesh K."/>
            <person name="Ng V."/>
            <person name="Louie K."/>
            <person name="Northen T."/>
            <person name="Drula E."/>
            <person name="Henrissat B."/>
            <person name="Hsieh H.M."/>
            <person name="Youens-Clark K."/>
            <person name="Lutzoni F."/>
            <person name="Miadlikowska J."/>
            <person name="Eastwood D.C."/>
            <person name="Hamelin R.C."/>
            <person name="Grigoriev I.V."/>
            <person name="U'Ren J.M."/>
        </authorList>
    </citation>
    <scope>NUCLEOTIDE SEQUENCE [LARGE SCALE GENOMIC DNA]</scope>
    <source>
        <strain evidence="1 2">CBS 119005</strain>
    </source>
</reference>
<organism evidence="1 2">
    <name type="scientific">Hypoxylon rubiginosum</name>
    <dbReference type="NCBI Taxonomy" id="110542"/>
    <lineage>
        <taxon>Eukaryota</taxon>
        <taxon>Fungi</taxon>
        <taxon>Dikarya</taxon>
        <taxon>Ascomycota</taxon>
        <taxon>Pezizomycotina</taxon>
        <taxon>Sordariomycetes</taxon>
        <taxon>Xylariomycetidae</taxon>
        <taxon>Xylariales</taxon>
        <taxon>Hypoxylaceae</taxon>
        <taxon>Hypoxylon</taxon>
    </lineage>
</organism>
<keyword evidence="2" id="KW-1185">Reference proteome</keyword>
<accession>A0ACB9YXM7</accession>